<keyword evidence="1" id="KW-1133">Transmembrane helix</keyword>
<keyword evidence="1" id="KW-0812">Transmembrane</keyword>
<organism evidence="2 3">
    <name type="scientific">Candidatus Ordinivivax streblomastigis</name>
    <dbReference type="NCBI Taxonomy" id="2540710"/>
    <lineage>
        <taxon>Bacteria</taxon>
        <taxon>Pseudomonadati</taxon>
        <taxon>Bacteroidota</taxon>
        <taxon>Bacteroidia</taxon>
        <taxon>Bacteroidales</taxon>
        <taxon>Candidatus Ordinivivax</taxon>
    </lineage>
</organism>
<dbReference type="AlphaFoldDB" id="A0A5M8P1L1"/>
<sequence>MVFLTLVLIAITSYICDYKIPAIVLLFFLLTSGFNLIPEEMMDIGFISKGADYAFFILIGIIITDSFFLKNYLRPDKLVIWLMVLGGFLLVCIVNSKFVLGLSWGEVIRTSRYQYFWLAYFVFRNMEREPLEKILKILCNITVVLSFLFLLQIVLSTSILNKSMVISTQLFGMKIPRFYNQPDMLHFFTFMAIYNNPNKGKWKIITKIILVLALVGAFHRSLIGMFVLTMLIGYTLKLPRLRRIMVLSSLAFVLAGIIAIAGTSFVRSKTYVDLQNISSGNFADVSEIDPDVFRKSTFTFRLALLFERNQYLLEHPKSMFIGAGLLAEDSKQVNQMFDFQIGLADIVTNQTMQLDSPDISYSSLLLRMGYLGTLLYLSLFIYLMVFFYKHKENKYGLFSFLFLVLSMGTSFFSANLLMPITYMLPLMSYTIIQKEKHDTTS</sequence>
<dbReference type="EMBL" id="SNRX01000008">
    <property type="protein sequence ID" value="KAA6302319.1"/>
    <property type="molecule type" value="Genomic_DNA"/>
</dbReference>
<comment type="caution">
    <text evidence="2">The sequence shown here is derived from an EMBL/GenBank/DDBJ whole genome shotgun (WGS) entry which is preliminary data.</text>
</comment>
<protein>
    <submittedName>
        <fullName evidence="2">Uncharacterized protein</fullName>
    </submittedName>
</protein>
<feature type="transmembrane region" description="Helical" evidence="1">
    <location>
        <begin position="244"/>
        <end position="266"/>
    </location>
</feature>
<feature type="transmembrane region" description="Helical" evidence="1">
    <location>
        <begin position="395"/>
        <end position="418"/>
    </location>
</feature>
<proteinExistence type="predicted"/>
<gene>
    <name evidence="2" type="ORF">EZS26_001432</name>
</gene>
<evidence type="ECO:0000313" key="3">
    <source>
        <dbReference type="Proteomes" id="UP000324575"/>
    </source>
</evidence>
<feature type="transmembrane region" description="Helical" evidence="1">
    <location>
        <begin position="80"/>
        <end position="104"/>
    </location>
</feature>
<name>A0A5M8P1L1_9BACT</name>
<reference evidence="2 3" key="1">
    <citation type="submission" date="2019-03" db="EMBL/GenBank/DDBJ databases">
        <title>Single cell metagenomics reveals metabolic interactions within the superorganism composed of flagellate Streblomastix strix and complex community of Bacteroidetes bacteria on its surface.</title>
        <authorList>
            <person name="Treitli S.C."/>
            <person name="Kolisko M."/>
            <person name="Husnik F."/>
            <person name="Keeling P."/>
            <person name="Hampl V."/>
        </authorList>
    </citation>
    <scope>NUCLEOTIDE SEQUENCE [LARGE SCALE GENOMIC DNA]</scope>
    <source>
        <strain evidence="2">St1</strain>
    </source>
</reference>
<feature type="transmembrane region" description="Helical" evidence="1">
    <location>
        <begin position="50"/>
        <end position="68"/>
    </location>
</feature>
<dbReference type="Proteomes" id="UP000324575">
    <property type="component" value="Unassembled WGS sequence"/>
</dbReference>
<evidence type="ECO:0000313" key="2">
    <source>
        <dbReference type="EMBL" id="KAA6302319.1"/>
    </source>
</evidence>
<accession>A0A5M8P1L1</accession>
<evidence type="ECO:0000256" key="1">
    <source>
        <dbReference type="SAM" id="Phobius"/>
    </source>
</evidence>
<feature type="transmembrane region" description="Helical" evidence="1">
    <location>
        <begin position="20"/>
        <end position="38"/>
    </location>
</feature>
<keyword evidence="1" id="KW-0472">Membrane</keyword>
<feature type="transmembrane region" description="Helical" evidence="1">
    <location>
        <begin position="368"/>
        <end position="388"/>
    </location>
</feature>
<feature type="transmembrane region" description="Helical" evidence="1">
    <location>
        <begin position="134"/>
        <end position="155"/>
    </location>
</feature>
<feature type="transmembrane region" description="Helical" evidence="1">
    <location>
        <begin position="204"/>
        <end position="232"/>
    </location>
</feature>